<name>A0A6A5ZE84_9PLEO</name>
<sequence>MDDSPLMTPAAFNPIILLAVKTAHGKRSSLRWFLDILSNFFTSVPSRFRVPLFFDMAGQRCKYGA</sequence>
<organism evidence="1 2">
    <name type="scientific">Lophiotrema nucula</name>
    <dbReference type="NCBI Taxonomy" id="690887"/>
    <lineage>
        <taxon>Eukaryota</taxon>
        <taxon>Fungi</taxon>
        <taxon>Dikarya</taxon>
        <taxon>Ascomycota</taxon>
        <taxon>Pezizomycotina</taxon>
        <taxon>Dothideomycetes</taxon>
        <taxon>Pleosporomycetidae</taxon>
        <taxon>Pleosporales</taxon>
        <taxon>Lophiotremataceae</taxon>
        <taxon>Lophiotrema</taxon>
    </lineage>
</organism>
<proteinExistence type="predicted"/>
<accession>A0A6A5ZE84</accession>
<reference evidence="1" key="1">
    <citation type="journal article" date="2020" name="Stud. Mycol.">
        <title>101 Dothideomycetes genomes: a test case for predicting lifestyles and emergence of pathogens.</title>
        <authorList>
            <person name="Haridas S."/>
            <person name="Albert R."/>
            <person name="Binder M."/>
            <person name="Bloem J."/>
            <person name="Labutti K."/>
            <person name="Salamov A."/>
            <person name="Andreopoulos B."/>
            <person name="Baker S."/>
            <person name="Barry K."/>
            <person name="Bills G."/>
            <person name="Bluhm B."/>
            <person name="Cannon C."/>
            <person name="Castanera R."/>
            <person name="Culley D."/>
            <person name="Daum C."/>
            <person name="Ezra D."/>
            <person name="Gonzalez J."/>
            <person name="Henrissat B."/>
            <person name="Kuo A."/>
            <person name="Liang C."/>
            <person name="Lipzen A."/>
            <person name="Lutzoni F."/>
            <person name="Magnuson J."/>
            <person name="Mondo S."/>
            <person name="Nolan M."/>
            <person name="Ohm R."/>
            <person name="Pangilinan J."/>
            <person name="Park H.-J."/>
            <person name="Ramirez L."/>
            <person name="Alfaro M."/>
            <person name="Sun H."/>
            <person name="Tritt A."/>
            <person name="Yoshinaga Y."/>
            <person name="Zwiers L.-H."/>
            <person name="Turgeon B."/>
            <person name="Goodwin S."/>
            <person name="Spatafora J."/>
            <person name="Crous P."/>
            <person name="Grigoriev I."/>
        </authorList>
    </citation>
    <scope>NUCLEOTIDE SEQUENCE</scope>
    <source>
        <strain evidence="1">CBS 627.86</strain>
    </source>
</reference>
<gene>
    <name evidence="1" type="ORF">BDV96DRAFT_570899</name>
</gene>
<keyword evidence="2" id="KW-1185">Reference proteome</keyword>
<evidence type="ECO:0000313" key="1">
    <source>
        <dbReference type="EMBL" id="KAF2117772.1"/>
    </source>
</evidence>
<evidence type="ECO:0000313" key="2">
    <source>
        <dbReference type="Proteomes" id="UP000799770"/>
    </source>
</evidence>
<dbReference type="Proteomes" id="UP000799770">
    <property type="component" value="Unassembled WGS sequence"/>
</dbReference>
<protein>
    <submittedName>
        <fullName evidence="1">Uncharacterized protein</fullName>
    </submittedName>
</protein>
<dbReference type="AlphaFoldDB" id="A0A6A5ZE84"/>
<dbReference type="EMBL" id="ML977318">
    <property type="protein sequence ID" value="KAF2117772.1"/>
    <property type="molecule type" value="Genomic_DNA"/>
</dbReference>